<evidence type="ECO:0000313" key="2">
    <source>
        <dbReference type="EMBL" id="KAE9292042.1"/>
    </source>
</evidence>
<name>A0A6G0QKW6_9STRA</name>
<evidence type="ECO:0000256" key="1">
    <source>
        <dbReference type="SAM" id="MobiDB-lite"/>
    </source>
</evidence>
<comment type="caution">
    <text evidence="2">The sequence shown here is derived from an EMBL/GenBank/DDBJ whole genome shotgun (WGS) entry which is preliminary data.</text>
</comment>
<dbReference type="AlphaFoldDB" id="A0A6G0QKW6"/>
<proteinExistence type="predicted"/>
<gene>
    <name evidence="2" type="ORF">PF008_g25175</name>
</gene>
<accession>A0A6G0QKW6</accession>
<feature type="non-terminal residue" evidence="2">
    <location>
        <position position="59"/>
    </location>
</feature>
<sequence length="59" mass="5986">MGKPLATDVQVATSGDDGMEVRKGAASATGTSGDKVRATTPPPENITAEMARTAHMLEG</sequence>
<organism evidence="2 3">
    <name type="scientific">Phytophthora fragariae</name>
    <dbReference type="NCBI Taxonomy" id="53985"/>
    <lineage>
        <taxon>Eukaryota</taxon>
        <taxon>Sar</taxon>
        <taxon>Stramenopiles</taxon>
        <taxon>Oomycota</taxon>
        <taxon>Peronosporomycetes</taxon>
        <taxon>Peronosporales</taxon>
        <taxon>Peronosporaceae</taxon>
        <taxon>Phytophthora</taxon>
    </lineage>
</organism>
<feature type="region of interest" description="Disordered" evidence="1">
    <location>
        <begin position="1"/>
        <end position="43"/>
    </location>
</feature>
<protein>
    <submittedName>
        <fullName evidence="2">Uncharacterized protein</fullName>
    </submittedName>
</protein>
<dbReference type="EMBL" id="QXFY01002815">
    <property type="protein sequence ID" value="KAE9292042.1"/>
    <property type="molecule type" value="Genomic_DNA"/>
</dbReference>
<evidence type="ECO:0000313" key="3">
    <source>
        <dbReference type="Proteomes" id="UP000486351"/>
    </source>
</evidence>
<reference evidence="2 3" key="1">
    <citation type="submission" date="2018-09" db="EMBL/GenBank/DDBJ databases">
        <title>Genomic investigation of the strawberry pathogen Phytophthora fragariae indicates pathogenicity is determined by transcriptional variation in three key races.</title>
        <authorList>
            <person name="Adams T.M."/>
            <person name="Armitage A.D."/>
            <person name="Sobczyk M.K."/>
            <person name="Bates H.J."/>
            <person name="Dunwell J.M."/>
            <person name="Nellist C.F."/>
            <person name="Harrison R.J."/>
        </authorList>
    </citation>
    <scope>NUCLEOTIDE SEQUENCE [LARGE SCALE GENOMIC DNA]</scope>
    <source>
        <strain evidence="2 3">NOV-77</strain>
    </source>
</reference>
<dbReference type="Proteomes" id="UP000486351">
    <property type="component" value="Unassembled WGS sequence"/>
</dbReference>